<dbReference type="PANTHER" id="PTHR36929:SF5">
    <property type="entry name" value="BLR6751 PROTEIN"/>
    <property type="match status" value="1"/>
</dbReference>
<dbReference type="CDD" id="cd08894">
    <property type="entry name" value="SRPBCC_CalC_Aha1-like_1"/>
    <property type="match status" value="1"/>
</dbReference>
<dbReference type="EMBL" id="JBHSEP010000017">
    <property type="protein sequence ID" value="MFC4600520.1"/>
    <property type="molecule type" value="Genomic_DNA"/>
</dbReference>
<organism evidence="3 4">
    <name type="scientific">Cohnella hongkongensis</name>
    <dbReference type="NCBI Taxonomy" id="178337"/>
    <lineage>
        <taxon>Bacteria</taxon>
        <taxon>Bacillati</taxon>
        <taxon>Bacillota</taxon>
        <taxon>Bacilli</taxon>
        <taxon>Bacillales</taxon>
        <taxon>Paenibacillaceae</taxon>
        <taxon>Cohnella</taxon>
    </lineage>
</organism>
<evidence type="ECO:0000313" key="3">
    <source>
        <dbReference type="EMBL" id="MFC4600520.1"/>
    </source>
</evidence>
<reference evidence="4" key="1">
    <citation type="journal article" date="2019" name="Int. J. Syst. Evol. Microbiol.">
        <title>The Global Catalogue of Microorganisms (GCM) 10K type strain sequencing project: providing services to taxonomists for standard genome sequencing and annotation.</title>
        <authorList>
            <consortium name="The Broad Institute Genomics Platform"/>
            <consortium name="The Broad Institute Genome Sequencing Center for Infectious Disease"/>
            <person name="Wu L."/>
            <person name="Ma J."/>
        </authorList>
    </citation>
    <scope>NUCLEOTIDE SEQUENCE [LARGE SCALE GENOMIC DNA]</scope>
    <source>
        <strain evidence="4">CCUG 49571</strain>
    </source>
</reference>
<sequence>MAAIVGENEVISSREFEFPREQVFEAWTDPKKLARWWGPKGFANTFHEFDMRPGGTWRFVMHGPDGTDYPNHNEFVEVVPHERIVIKHRNSPEFQVTATFEELAGRTTIVFRQVFGKAEEFEQAKTYCVEGNEQNFDRLNDLLVRLSRE</sequence>
<dbReference type="PANTHER" id="PTHR36929">
    <property type="entry name" value="ATTACHMENT SUBUNIT, PUTATIVE-RELATED"/>
    <property type="match status" value="1"/>
</dbReference>
<dbReference type="Proteomes" id="UP001596028">
    <property type="component" value="Unassembled WGS sequence"/>
</dbReference>
<comment type="similarity">
    <text evidence="1">Belongs to the AHA1 family.</text>
</comment>
<feature type="domain" description="Activator of Hsp90 ATPase homologue 1/2-like C-terminal" evidence="2">
    <location>
        <begin position="18"/>
        <end position="143"/>
    </location>
</feature>
<gene>
    <name evidence="3" type="ORF">ACFO3S_19915</name>
</gene>
<comment type="caution">
    <text evidence="3">The sequence shown here is derived from an EMBL/GenBank/DDBJ whole genome shotgun (WGS) entry which is preliminary data.</text>
</comment>
<dbReference type="InterPro" id="IPR013538">
    <property type="entry name" value="ASHA1/2-like_C"/>
</dbReference>
<dbReference type="RefSeq" id="WP_378099682.1">
    <property type="nucleotide sequence ID" value="NZ_JBHSEP010000017.1"/>
</dbReference>
<name>A0ABV9FHL8_9BACL</name>
<evidence type="ECO:0000313" key="4">
    <source>
        <dbReference type="Proteomes" id="UP001596028"/>
    </source>
</evidence>
<dbReference type="Gene3D" id="3.30.530.20">
    <property type="match status" value="1"/>
</dbReference>
<keyword evidence="4" id="KW-1185">Reference proteome</keyword>
<accession>A0ABV9FHL8</accession>
<proteinExistence type="inferred from homology"/>
<protein>
    <submittedName>
        <fullName evidence="3">SRPBCC family protein</fullName>
    </submittedName>
</protein>
<dbReference type="SUPFAM" id="SSF55961">
    <property type="entry name" value="Bet v1-like"/>
    <property type="match status" value="1"/>
</dbReference>
<evidence type="ECO:0000259" key="2">
    <source>
        <dbReference type="Pfam" id="PF08327"/>
    </source>
</evidence>
<evidence type="ECO:0000256" key="1">
    <source>
        <dbReference type="ARBA" id="ARBA00006817"/>
    </source>
</evidence>
<dbReference type="InterPro" id="IPR023393">
    <property type="entry name" value="START-like_dom_sf"/>
</dbReference>
<dbReference type="Pfam" id="PF08327">
    <property type="entry name" value="AHSA1"/>
    <property type="match status" value="1"/>
</dbReference>